<feature type="transmembrane region" description="Helical" evidence="1">
    <location>
        <begin position="67"/>
        <end position="86"/>
    </location>
</feature>
<protein>
    <submittedName>
        <fullName evidence="2">Uncharacterized protein</fullName>
    </submittedName>
</protein>
<keyword evidence="1" id="KW-0812">Transmembrane</keyword>
<accession>A0A644ZAT3</accession>
<dbReference type="EMBL" id="VSSQ01007410">
    <property type="protein sequence ID" value="MPM35823.1"/>
    <property type="molecule type" value="Genomic_DNA"/>
</dbReference>
<comment type="caution">
    <text evidence="2">The sequence shown here is derived from an EMBL/GenBank/DDBJ whole genome shotgun (WGS) entry which is preliminary data.</text>
</comment>
<reference evidence="2" key="1">
    <citation type="submission" date="2019-08" db="EMBL/GenBank/DDBJ databases">
        <authorList>
            <person name="Kucharzyk K."/>
            <person name="Murdoch R.W."/>
            <person name="Higgins S."/>
            <person name="Loffler F."/>
        </authorList>
    </citation>
    <scope>NUCLEOTIDE SEQUENCE</scope>
</reference>
<keyword evidence="1" id="KW-1133">Transmembrane helix</keyword>
<gene>
    <name evidence="2" type="ORF">SDC9_82417</name>
</gene>
<dbReference type="AlphaFoldDB" id="A0A644ZAT3"/>
<feature type="transmembrane region" description="Helical" evidence="1">
    <location>
        <begin position="138"/>
        <end position="161"/>
    </location>
</feature>
<evidence type="ECO:0000313" key="2">
    <source>
        <dbReference type="EMBL" id="MPM35823.1"/>
    </source>
</evidence>
<proteinExistence type="predicted"/>
<feature type="transmembrane region" description="Helical" evidence="1">
    <location>
        <begin position="92"/>
        <end position="117"/>
    </location>
</feature>
<keyword evidence="1" id="KW-0472">Membrane</keyword>
<evidence type="ECO:0000256" key="1">
    <source>
        <dbReference type="SAM" id="Phobius"/>
    </source>
</evidence>
<sequence length="162" mass="18460">MRQEDKASHITDPSAAAKLAAREQAKIQLELETRYELIEKILHLLERKAALKSEIEHLKTALENERGWNRISLSFLISGVLFGVVLSPGFQYLWIIPVALFGSLIAGFLIGFLLSRIQAVIRSQIYERFRYTKAAQAAAYMTLFVMSAAVILIVWCIRSMWF</sequence>
<organism evidence="2">
    <name type="scientific">bioreactor metagenome</name>
    <dbReference type="NCBI Taxonomy" id="1076179"/>
    <lineage>
        <taxon>unclassified sequences</taxon>
        <taxon>metagenomes</taxon>
        <taxon>ecological metagenomes</taxon>
    </lineage>
</organism>
<name>A0A644ZAT3_9ZZZZ</name>